<evidence type="ECO:0000256" key="2">
    <source>
        <dbReference type="ARBA" id="ARBA00022737"/>
    </source>
</evidence>
<dbReference type="Pfam" id="PF14580">
    <property type="entry name" value="LRR_9"/>
    <property type="match status" value="1"/>
</dbReference>
<keyword evidence="1" id="KW-0433">Leucine-rich repeat</keyword>
<evidence type="ECO:0000256" key="1">
    <source>
        <dbReference type="ARBA" id="ARBA00022614"/>
    </source>
</evidence>
<name>A0A0P1A6H9_PLAHL</name>
<dbReference type="InterPro" id="IPR001611">
    <property type="entry name" value="Leu-rich_rpt"/>
</dbReference>
<dbReference type="SUPFAM" id="SSF52075">
    <property type="entry name" value="Outer arm dynein light chain 1"/>
    <property type="match status" value="1"/>
</dbReference>
<dbReference type="Gene3D" id="3.80.10.10">
    <property type="entry name" value="Ribonuclease Inhibitor"/>
    <property type="match status" value="2"/>
</dbReference>
<dbReference type="GeneID" id="36395405"/>
<dbReference type="Proteomes" id="UP000054928">
    <property type="component" value="Unassembled WGS sequence"/>
</dbReference>
<dbReference type="STRING" id="4781.A0A0P1A6H9"/>
<dbReference type="AlphaFoldDB" id="A0A0P1A6H9"/>
<accession>A0A0P1A6H9</accession>
<dbReference type="InterPro" id="IPR032675">
    <property type="entry name" value="LRR_dom_sf"/>
</dbReference>
<dbReference type="PANTHER" id="PTHR15454:SF73">
    <property type="entry name" value="DYNEIN AXONEMAL LIGHT CHAIN 1"/>
    <property type="match status" value="1"/>
</dbReference>
<dbReference type="GO" id="GO:0005737">
    <property type="term" value="C:cytoplasm"/>
    <property type="evidence" value="ECO:0007669"/>
    <property type="project" value="TreeGrafter"/>
</dbReference>
<dbReference type="OrthoDB" id="676979at2759"/>
<dbReference type="RefSeq" id="XP_024572397.1">
    <property type="nucleotide sequence ID" value="XM_024730736.1"/>
</dbReference>
<evidence type="ECO:0000313" key="3">
    <source>
        <dbReference type="EMBL" id="CEG36028.1"/>
    </source>
</evidence>
<dbReference type="SMART" id="SM00365">
    <property type="entry name" value="LRR_SD22"/>
    <property type="match status" value="3"/>
</dbReference>
<dbReference type="PROSITE" id="PS51450">
    <property type="entry name" value="LRR"/>
    <property type="match status" value="3"/>
</dbReference>
<dbReference type="PANTHER" id="PTHR15454">
    <property type="entry name" value="NISCHARIN RELATED"/>
    <property type="match status" value="1"/>
</dbReference>
<proteinExistence type="predicted"/>
<reference evidence="4" key="1">
    <citation type="submission" date="2014-09" db="EMBL/GenBank/DDBJ databases">
        <authorList>
            <person name="Sharma Rahul"/>
            <person name="Thines Marco"/>
        </authorList>
    </citation>
    <scope>NUCLEOTIDE SEQUENCE [LARGE SCALE GENOMIC DNA]</scope>
</reference>
<protein>
    <submittedName>
        <fullName evidence="3">Leucine-rich repeat proteins</fullName>
    </submittedName>
</protein>
<dbReference type="OMA" id="TYLKMEF"/>
<organism evidence="3 4">
    <name type="scientific">Plasmopara halstedii</name>
    <name type="common">Downy mildew of sunflower</name>
    <dbReference type="NCBI Taxonomy" id="4781"/>
    <lineage>
        <taxon>Eukaryota</taxon>
        <taxon>Sar</taxon>
        <taxon>Stramenopiles</taxon>
        <taxon>Oomycota</taxon>
        <taxon>Peronosporomycetes</taxon>
        <taxon>Peronosporales</taxon>
        <taxon>Peronosporaceae</taxon>
        <taxon>Plasmopara</taxon>
    </lineage>
</organism>
<evidence type="ECO:0000313" key="4">
    <source>
        <dbReference type="Proteomes" id="UP000054928"/>
    </source>
</evidence>
<dbReference type="EMBL" id="CCYD01000109">
    <property type="protein sequence ID" value="CEG36028.1"/>
    <property type="molecule type" value="Genomic_DNA"/>
</dbReference>
<keyword evidence="4" id="KW-1185">Reference proteome</keyword>
<sequence>MDRLEVRALLGSGIPELLTPAIVEQGITVDESFDEETFLKVLEETLQQHVASLNQQFLVLSAARVDRLAFRLNDALVPKRDAETNVVQAWTIQPQLQLKVKASAHLQVLKLSTILREVQRLRLHHSQTETKEVEDPVPIEIFPSLRVIEVLMTEPRVLKNVHVFASQLRELHIEHTKVTTLRQLLAPNKDRIKPWRKLTKLQMNCCDLHVVDESVNLLKAVKTLDLGWNKINSVEIDMTTKSLQVLNLCHNQLFNVPRIQSLRALRNLNLAVNQILSLKGLETLTNLEQLDISHNLIHDISEVEQLTRLPRLTYLKMEFNPIARRPDYRREMLFYLGVPIELDGKRWTDVEVNSMKNRRMLTSLDYRNIENTSWRQSGTSVYPEAGNHGEISAKSSRLVMGYPPLPRVKSTVIAHFAEIQNPTSTFPTKDFWLRTSSGSTSEIRDSLSRPYRNRRDLQDYQTPLQTVDDYFRNQYHNIMRATTSERNKTYDQITTSEREERYESESIIFPQRFRINSSNCSIRESDGRNLDAAENIKCCFDYEIVTSQPQVSNAQDSEQGNYFRVLQSAKKALEDDLHGWVDGVPASSDVKSPSESFSVRRRPNLKNSCQWLQYVVAVGTLLHSNRAKTITIKLQTRESSDVVDAAFQFNEMTYFEELLSLIIAHLYKKEISFKILIARCADEGVTIPSSILLAPSPRETSIEEFHIEEPIVKNFNAGSGMRECVMISCNGIREIATPTREQGDEELSDKLNDAIMHAMTSAINPNAW</sequence>
<keyword evidence="2" id="KW-0677">Repeat</keyword>